<dbReference type="InterPro" id="IPR013324">
    <property type="entry name" value="RNA_pol_sigma_r3/r4-like"/>
</dbReference>
<dbReference type="PANTHER" id="PTHR43133">
    <property type="entry name" value="RNA POLYMERASE ECF-TYPE SIGMA FACTO"/>
    <property type="match status" value="1"/>
</dbReference>
<gene>
    <name evidence="7" type="ORF">C7378_3112</name>
</gene>
<dbReference type="SUPFAM" id="SSF88659">
    <property type="entry name" value="Sigma3 and sigma4 domains of RNA polymerase sigma factors"/>
    <property type="match status" value="1"/>
</dbReference>
<feature type="domain" description="RNA polymerase sigma-70 region 2" evidence="5">
    <location>
        <begin position="38"/>
        <end position="101"/>
    </location>
</feature>
<dbReference type="Proteomes" id="UP000295210">
    <property type="component" value="Unassembled WGS sequence"/>
</dbReference>
<dbReference type="EMBL" id="SMGK01000006">
    <property type="protein sequence ID" value="TCK70725.1"/>
    <property type="molecule type" value="Genomic_DNA"/>
</dbReference>
<name>A0A4R1KYV3_9BACT</name>
<keyword evidence="4" id="KW-0804">Transcription</keyword>
<dbReference type="PANTHER" id="PTHR43133:SF51">
    <property type="entry name" value="RNA POLYMERASE SIGMA FACTOR"/>
    <property type="match status" value="1"/>
</dbReference>
<dbReference type="Gene3D" id="1.10.1740.10">
    <property type="match status" value="1"/>
</dbReference>
<evidence type="ECO:0000256" key="2">
    <source>
        <dbReference type="ARBA" id="ARBA00023015"/>
    </source>
</evidence>
<dbReference type="InterPro" id="IPR039425">
    <property type="entry name" value="RNA_pol_sigma-70-like"/>
</dbReference>
<comment type="similarity">
    <text evidence="1">Belongs to the sigma-70 factor family. ECF subfamily.</text>
</comment>
<evidence type="ECO:0000259" key="6">
    <source>
        <dbReference type="Pfam" id="PF08281"/>
    </source>
</evidence>
<proteinExistence type="inferred from homology"/>
<dbReference type="CDD" id="cd06171">
    <property type="entry name" value="Sigma70_r4"/>
    <property type="match status" value="1"/>
</dbReference>
<dbReference type="RefSeq" id="WP_131998710.1">
    <property type="nucleotide sequence ID" value="NZ_SMGK01000006.1"/>
</dbReference>
<dbReference type="InterPro" id="IPR014284">
    <property type="entry name" value="RNA_pol_sigma-70_dom"/>
</dbReference>
<dbReference type="NCBIfam" id="TIGR02937">
    <property type="entry name" value="sigma70-ECF"/>
    <property type="match status" value="1"/>
</dbReference>
<evidence type="ECO:0000313" key="7">
    <source>
        <dbReference type="EMBL" id="TCK70725.1"/>
    </source>
</evidence>
<evidence type="ECO:0000256" key="1">
    <source>
        <dbReference type="ARBA" id="ARBA00010641"/>
    </source>
</evidence>
<dbReference type="Pfam" id="PF08281">
    <property type="entry name" value="Sigma70_r4_2"/>
    <property type="match status" value="1"/>
</dbReference>
<dbReference type="SUPFAM" id="SSF88946">
    <property type="entry name" value="Sigma2 domain of RNA polymerase sigma factors"/>
    <property type="match status" value="1"/>
</dbReference>
<dbReference type="GO" id="GO:0016987">
    <property type="term" value="F:sigma factor activity"/>
    <property type="evidence" value="ECO:0007669"/>
    <property type="project" value="UniProtKB-KW"/>
</dbReference>
<organism evidence="7 8">
    <name type="scientific">Acidipila rosea</name>
    <dbReference type="NCBI Taxonomy" id="768535"/>
    <lineage>
        <taxon>Bacteria</taxon>
        <taxon>Pseudomonadati</taxon>
        <taxon>Acidobacteriota</taxon>
        <taxon>Terriglobia</taxon>
        <taxon>Terriglobales</taxon>
        <taxon>Acidobacteriaceae</taxon>
        <taxon>Acidipila</taxon>
    </lineage>
</organism>
<dbReference type="GO" id="GO:0006352">
    <property type="term" value="P:DNA-templated transcription initiation"/>
    <property type="evidence" value="ECO:0007669"/>
    <property type="project" value="InterPro"/>
</dbReference>
<feature type="domain" description="RNA polymerase sigma factor 70 region 4 type 2" evidence="6">
    <location>
        <begin position="150"/>
        <end position="202"/>
    </location>
</feature>
<accession>A0A4R1KYV3</accession>
<dbReference type="InterPro" id="IPR007627">
    <property type="entry name" value="RNA_pol_sigma70_r2"/>
</dbReference>
<evidence type="ECO:0000256" key="3">
    <source>
        <dbReference type="ARBA" id="ARBA00023082"/>
    </source>
</evidence>
<dbReference type="AlphaFoldDB" id="A0A4R1KYV3"/>
<dbReference type="Gene3D" id="1.10.10.10">
    <property type="entry name" value="Winged helix-like DNA-binding domain superfamily/Winged helix DNA-binding domain"/>
    <property type="match status" value="1"/>
</dbReference>
<sequence>MQAGSALGNLVSALGIRAEEAAIIEQLKAGSEEAFSWLIAQYHQPIYSLVARTIQNPTDAADLTQEIFVKVYRGISGFHGDASLRTWIYRIALHEASNQRRWWSRHRKQEVTIEAETADAIDGYSTCLKDTLVDLHESPFDAAAQQEVRERVESAIRLVPEPFRAVIVLRDIEGFAYEEIAEILNLNLGTVKSRLMRGRAHLKALLAPFAQAAQKRPVGSSREAMIGSSGVREAQ</sequence>
<comment type="caution">
    <text evidence="7">The sequence shown here is derived from an EMBL/GenBank/DDBJ whole genome shotgun (WGS) entry which is preliminary data.</text>
</comment>
<keyword evidence="3" id="KW-0731">Sigma factor</keyword>
<dbReference type="InterPro" id="IPR013249">
    <property type="entry name" value="RNA_pol_sigma70_r4_t2"/>
</dbReference>
<keyword evidence="2" id="KW-0805">Transcription regulation</keyword>
<reference evidence="7 8" key="1">
    <citation type="submission" date="2019-03" db="EMBL/GenBank/DDBJ databases">
        <title>Genomic Encyclopedia of Type Strains, Phase IV (KMG-IV): sequencing the most valuable type-strain genomes for metagenomic binning, comparative biology and taxonomic classification.</title>
        <authorList>
            <person name="Goeker M."/>
        </authorList>
    </citation>
    <scope>NUCLEOTIDE SEQUENCE [LARGE SCALE GENOMIC DNA]</scope>
    <source>
        <strain evidence="7 8">DSM 103428</strain>
    </source>
</reference>
<dbReference type="InterPro" id="IPR013325">
    <property type="entry name" value="RNA_pol_sigma_r2"/>
</dbReference>
<evidence type="ECO:0000256" key="4">
    <source>
        <dbReference type="ARBA" id="ARBA00023163"/>
    </source>
</evidence>
<dbReference type="Pfam" id="PF04542">
    <property type="entry name" value="Sigma70_r2"/>
    <property type="match status" value="1"/>
</dbReference>
<dbReference type="GO" id="GO:0003677">
    <property type="term" value="F:DNA binding"/>
    <property type="evidence" value="ECO:0007669"/>
    <property type="project" value="InterPro"/>
</dbReference>
<evidence type="ECO:0000259" key="5">
    <source>
        <dbReference type="Pfam" id="PF04542"/>
    </source>
</evidence>
<keyword evidence="8" id="KW-1185">Reference proteome</keyword>
<dbReference type="OrthoDB" id="9784984at2"/>
<protein>
    <submittedName>
        <fullName evidence="7">RNA polymerase sigma-70 factor (ECF subfamily)</fullName>
    </submittedName>
</protein>
<evidence type="ECO:0000313" key="8">
    <source>
        <dbReference type="Proteomes" id="UP000295210"/>
    </source>
</evidence>
<dbReference type="InterPro" id="IPR036388">
    <property type="entry name" value="WH-like_DNA-bd_sf"/>
</dbReference>